<proteinExistence type="predicted"/>
<evidence type="ECO:0000313" key="2">
    <source>
        <dbReference type="EMBL" id="CAG5018439.1"/>
    </source>
</evidence>
<dbReference type="Proteomes" id="UP000691718">
    <property type="component" value="Unassembled WGS sequence"/>
</dbReference>
<comment type="caution">
    <text evidence="2">The sequence shown here is derived from an EMBL/GenBank/DDBJ whole genome shotgun (WGS) entry which is preliminary data.</text>
</comment>
<dbReference type="EMBL" id="CAJQZP010001125">
    <property type="protein sequence ID" value="CAG5018439.1"/>
    <property type="molecule type" value="Genomic_DNA"/>
</dbReference>
<sequence length="108" mass="11805">MEGAILSAQSNNRFRTHLKNAASALCARTLPKQRCSEASASSSRHHTYPRATPPKRASISCRMEPLLCDIPHNANYQQPDVIPSKVADTNKHNTTPNGMVKLKGALAR</sequence>
<gene>
    <name evidence="2" type="ORF">PAPOLLO_LOCUS16875</name>
</gene>
<dbReference type="AlphaFoldDB" id="A0A8S3XD57"/>
<evidence type="ECO:0000256" key="1">
    <source>
        <dbReference type="SAM" id="MobiDB-lite"/>
    </source>
</evidence>
<dbReference type="OrthoDB" id="6493944at2759"/>
<accession>A0A8S3XD57</accession>
<keyword evidence="3" id="KW-1185">Reference proteome</keyword>
<organism evidence="2 3">
    <name type="scientific">Parnassius apollo</name>
    <name type="common">Apollo butterfly</name>
    <name type="synonym">Papilio apollo</name>
    <dbReference type="NCBI Taxonomy" id="110799"/>
    <lineage>
        <taxon>Eukaryota</taxon>
        <taxon>Metazoa</taxon>
        <taxon>Ecdysozoa</taxon>
        <taxon>Arthropoda</taxon>
        <taxon>Hexapoda</taxon>
        <taxon>Insecta</taxon>
        <taxon>Pterygota</taxon>
        <taxon>Neoptera</taxon>
        <taxon>Endopterygota</taxon>
        <taxon>Lepidoptera</taxon>
        <taxon>Glossata</taxon>
        <taxon>Ditrysia</taxon>
        <taxon>Papilionoidea</taxon>
        <taxon>Papilionidae</taxon>
        <taxon>Parnassiinae</taxon>
        <taxon>Parnassini</taxon>
        <taxon>Parnassius</taxon>
        <taxon>Parnassius</taxon>
    </lineage>
</organism>
<reference evidence="2" key="1">
    <citation type="submission" date="2021-04" db="EMBL/GenBank/DDBJ databases">
        <authorList>
            <person name="Tunstrom K."/>
        </authorList>
    </citation>
    <scope>NUCLEOTIDE SEQUENCE</scope>
</reference>
<evidence type="ECO:0000313" key="3">
    <source>
        <dbReference type="Proteomes" id="UP000691718"/>
    </source>
</evidence>
<protein>
    <submittedName>
        <fullName evidence="2">(apollo) hypothetical protein</fullName>
    </submittedName>
</protein>
<name>A0A8S3XD57_PARAO</name>
<feature type="region of interest" description="Disordered" evidence="1">
    <location>
        <begin position="36"/>
        <end position="57"/>
    </location>
</feature>